<comment type="similarity">
    <text evidence="2 6">Belongs to the 2-oxoacid dehydrogenase family.</text>
</comment>
<dbReference type="SUPFAM" id="SSF52777">
    <property type="entry name" value="CoA-dependent acyltransferases"/>
    <property type="match status" value="1"/>
</dbReference>
<dbReference type="GO" id="GO:0005737">
    <property type="term" value="C:cytoplasm"/>
    <property type="evidence" value="ECO:0007669"/>
    <property type="project" value="TreeGrafter"/>
</dbReference>
<dbReference type="RefSeq" id="WP_097072419.1">
    <property type="nucleotide sequence ID" value="NZ_OBMQ01000002.1"/>
</dbReference>
<dbReference type="CDD" id="cd06849">
    <property type="entry name" value="lipoyl_domain"/>
    <property type="match status" value="1"/>
</dbReference>
<dbReference type="FunFam" id="3.30.559.10:FF:000007">
    <property type="entry name" value="Dihydrolipoamide acetyltransferase component of pyruvate dehydrogenase complex"/>
    <property type="match status" value="1"/>
</dbReference>
<organism evidence="9 10">
    <name type="scientific">Ureibacillus xyleni</name>
    <dbReference type="NCBI Taxonomy" id="614648"/>
    <lineage>
        <taxon>Bacteria</taxon>
        <taxon>Bacillati</taxon>
        <taxon>Bacillota</taxon>
        <taxon>Bacilli</taxon>
        <taxon>Bacillales</taxon>
        <taxon>Caryophanaceae</taxon>
        <taxon>Ureibacillus</taxon>
    </lineage>
</organism>
<dbReference type="EC" id="2.3.1.-" evidence="6"/>
<feature type="domain" description="Peripheral subunit-binding (PSBD)" evidence="8">
    <location>
        <begin position="115"/>
        <end position="152"/>
    </location>
</feature>
<keyword evidence="3 6" id="KW-0808">Transferase</keyword>
<dbReference type="PANTHER" id="PTHR43178:SF5">
    <property type="entry name" value="LIPOAMIDE ACYLTRANSFERASE COMPONENT OF BRANCHED-CHAIN ALPHA-KETO ACID DEHYDROGENASE COMPLEX, MITOCHONDRIAL"/>
    <property type="match status" value="1"/>
</dbReference>
<dbReference type="PROSITE" id="PS51826">
    <property type="entry name" value="PSBD"/>
    <property type="match status" value="1"/>
</dbReference>
<dbReference type="SUPFAM" id="SSF47005">
    <property type="entry name" value="Peripheral subunit-binding domain of 2-oxo acid dehydrogenase complex"/>
    <property type="match status" value="1"/>
</dbReference>
<name>A0A285RVP0_9BACL</name>
<sequence length="404" mass="45078">MVEVKFHDVGEGIHEGEILTYFIKKGDQVTVDQPLMEVQTEKMVTELPSPAAGIVKEILIETGETITVGTTILIIEEVGTKTVETKEIQQPIKKVPVESTPVQYRETKSRIGVVIASPYTRKIARENDVDITLVKGTGPAGRVLEEDIYQYLKAQEAPNTIPIVEEKPVRVIEEEADVIPFKGIRKQIAKKMTKSLFTIPHVTHFEEIDMTHLLAFREELKRTNTNVSVVAFFIKALAIALKDFPIFNAKVDEENEVIRLEKMVHIGLATDTQQGLIVPVLRDVSQKSLKQIHEEMKTLTMKAQEGKLAVSEMSGSTFTISNVGPLGSIGATPIINYPETGLMAFHKTKKMPVVNEKDEIVIRSMMNISMSFDHRVADGGTAVAFTNRFKDLIETPNLLFLELT</sequence>
<dbReference type="InterPro" id="IPR036625">
    <property type="entry name" value="E3-bd_dom_sf"/>
</dbReference>
<dbReference type="Gene3D" id="4.10.320.10">
    <property type="entry name" value="E3-binding domain"/>
    <property type="match status" value="1"/>
</dbReference>
<keyword evidence="5 6" id="KW-0012">Acyltransferase</keyword>
<dbReference type="Proteomes" id="UP000219636">
    <property type="component" value="Unassembled WGS sequence"/>
</dbReference>
<evidence type="ECO:0000256" key="5">
    <source>
        <dbReference type="ARBA" id="ARBA00023315"/>
    </source>
</evidence>
<evidence type="ECO:0000256" key="1">
    <source>
        <dbReference type="ARBA" id="ARBA00001938"/>
    </source>
</evidence>
<reference evidence="10" key="1">
    <citation type="submission" date="2017-08" db="EMBL/GenBank/DDBJ databases">
        <authorList>
            <person name="Varghese N."/>
            <person name="Submissions S."/>
        </authorList>
    </citation>
    <scope>NUCLEOTIDE SEQUENCE [LARGE SCALE GENOMIC DNA]</scope>
    <source>
        <strain evidence="10">JC22</strain>
    </source>
</reference>
<protein>
    <recommendedName>
        <fullName evidence="6">Dihydrolipoamide acetyltransferase component of pyruvate dehydrogenase complex</fullName>
        <ecNumber evidence="6">2.3.1.-</ecNumber>
    </recommendedName>
</protein>
<dbReference type="InterPro" id="IPR050743">
    <property type="entry name" value="2-oxoacid_DH_E2_comp"/>
</dbReference>
<dbReference type="EMBL" id="OBMQ01000002">
    <property type="protein sequence ID" value="SOB98582.1"/>
    <property type="molecule type" value="Genomic_DNA"/>
</dbReference>
<dbReference type="InterPro" id="IPR011053">
    <property type="entry name" value="Single_hybrid_motif"/>
</dbReference>
<proteinExistence type="inferred from homology"/>
<dbReference type="OrthoDB" id="9805770at2"/>
<dbReference type="Gene3D" id="3.30.559.10">
    <property type="entry name" value="Chloramphenicol acetyltransferase-like domain"/>
    <property type="match status" value="1"/>
</dbReference>
<evidence type="ECO:0000259" key="8">
    <source>
        <dbReference type="PROSITE" id="PS51826"/>
    </source>
</evidence>
<dbReference type="Pfam" id="PF00198">
    <property type="entry name" value="2-oxoacid_dh"/>
    <property type="match status" value="1"/>
</dbReference>
<dbReference type="InterPro" id="IPR023213">
    <property type="entry name" value="CAT-like_dom_sf"/>
</dbReference>
<dbReference type="AlphaFoldDB" id="A0A285RVP0"/>
<dbReference type="SUPFAM" id="SSF51230">
    <property type="entry name" value="Single hybrid motif"/>
    <property type="match status" value="1"/>
</dbReference>
<evidence type="ECO:0000256" key="3">
    <source>
        <dbReference type="ARBA" id="ARBA00022679"/>
    </source>
</evidence>
<dbReference type="Pfam" id="PF02817">
    <property type="entry name" value="E3_binding"/>
    <property type="match status" value="1"/>
</dbReference>
<evidence type="ECO:0000313" key="10">
    <source>
        <dbReference type="Proteomes" id="UP000219636"/>
    </source>
</evidence>
<evidence type="ECO:0000256" key="6">
    <source>
        <dbReference type="RuleBase" id="RU003423"/>
    </source>
</evidence>
<evidence type="ECO:0000313" key="9">
    <source>
        <dbReference type="EMBL" id="SOB98582.1"/>
    </source>
</evidence>
<dbReference type="PANTHER" id="PTHR43178">
    <property type="entry name" value="DIHYDROLIPOAMIDE ACETYLTRANSFERASE COMPONENT OF PYRUVATE DEHYDROGENASE COMPLEX"/>
    <property type="match status" value="1"/>
</dbReference>
<dbReference type="GO" id="GO:0016407">
    <property type="term" value="F:acetyltransferase activity"/>
    <property type="evidence" value="ECO:0007669"/>
    <property type="project" value="TreeGrafter"/>
</dbReference>
<keyword evidence="10" id="KW-1185">Reference proteome</keyword>
<dbReference type="InterPro" id="IPR004167">
    <property type="entry name" value="PSBD"/>
</dbReference>
<gene>
    <name evidence="9" type="ORF">SAMN05880501_10252</name>
</gene>
<dbReference type="InterPro" id="IPR001078">
    <property type="entry name" value="2-oxoacid_DH_actylTfrase"/>
</dbReference>
<comment type="cofactor">
    <cofactor evidence="1 6">
        <name>(R)-lipoate</name>
        <dbReference type="ChEBI" id="CHEBI:83088"/>
    </cofactor>
</comment>
<accession>A0A285RVP0</accession>
<evidence type="ECO:0000259" key="7">
    <source>
        <dbReference type="PROSITE" id="PS50968"/>
    </source>
</evidence>
<keyword evidence="4 6" id="KW-0450">Lipoyl</keyword>
<dbReference type="GO" id="GO:0031405">
    <property type="term" value="F:lipoic acid binding"/>
    <property type="evidence" value="ECO:0007669"/>
    <property type="project" value="TreeGrafter"/>
</dbReference>
<dbReference type="Pfam" id="PF00364">
    <property type="entry name" value="Biotin_lipoyl"/>
    <property type="match status" value="1"/>
</dbReference>
<keyword evidence="9" id="KW-0670">Pyruvate</keyword>
<evidence type="ECO:0000256" key="2">
    <source>
        <dbReference type="ARBA" id="ARBA00007317"/>
    </source>
</evidence>
<dbReference type="PROSITE" id="PS50968">
    <property type="entry name" value="BIOTINYL_LIPOYL"/>
    <property type="match status" value="1"/>
</dbReference>
<dbReference type="InterPro" id="IPR000089">
    <property type="entry name" value="Biotin_lipoyl"/>
</dbReference>
<dbReference type="Gene3D" id="2.40.50.100">
    <property type="match status" value="1"/>
</dbReference>
<evidence type="ECO:0000256" key="4">
    <source>
        <dbReference type="ARBA" id="ARBA00022823"/>
    </source>
</evidence>
<feature type="domain" description="Lipoyl-binding" evidence="7">
    <location>
        <begin position="1"/>
        <end position="76"/>
    </location>
</feature>